<keyword evidence="2 3" id="KW-0418">Kinase</keyword>
<organism evidence="6 7">
    <name type="scientific">Halomarina halobia</name>
    <dbReference type="NCBI Taxonomy" id="3033386"/>
    <lineage>
        <taxon>Archaea</taxon>
        <taxon>Methanobacteriati</taxon>
        <taxon>Methanobacteriota</taxon>
        <taxon>Stenosarchaea group</taxon>
        <taxon>Halobacteria</taxon>
        <taxon>Halobacteriales</taxon>
        <taxon>Natronomonadaceae</taxon>
        <taxon>Halomarina</taxon>
    </lineage>
</organism>
<dbReference type="Pfam" id="PF00370">
    <property type="entry name" value="FGGY_N"/>
    <property type="match status" value="1"/>
</dbReference>
<dbReference type="EMBL" id="JBHTBF010000003">
    <property type="protein sequence ID" value="MFC7318618.1"/>
    <property type="molecule type" value="Genomic_DNA"/>
</dbReference>
<evidence type="ECO:0000256" key="2">
    <source>
        <dbReference type="ARBA" id="ARBA00022777"/>
    </source>
</evidence>
<gene>
    <name evidence="6" type="ORF">ACFQPE_17735</name>
</gene>
<dbReference type="InterPro" id="IPR043129">
    <property type="entry name" value="ATPase_NBD"/>
</dbReference>
<dbReference type="Proteomes" id="UP001596547">
    <property type="component" value="Unassembled WGS sequence"/>
</dbReference>
<proteinExistence type="inferred from homology"/>
<dbReference type="EC" id="2.7.1.-" evidence="6"/>
<dbReference type="GO" id="GO:0016301">
    <property type="term" value="F:kinase activity"/>
    <property type="evidence" value="ECO:0007669"/>
    <property type="project" value="UniProtKB-KW"/>
</dbReference>
<keyword evidence="7" id="KW-1185">Reference proteome</keyword>
<dbReference type="CDD" id="cd24121">
    <property type="entry name" value="ASKHA_NBD_FGGY_BaEryA-like"/>
    <property type="match status" value="1"/>
</dbReference>
<dbReference type="InterPro" id="IPR018483">
    <property type="entry name" value="Carb_kinase_FGGY_CS"/>
</dbReference>
<feature type="domain" description="Carbohydrate kinase FGGY N-terminal" evidence="4">
    <location>
        <begin position="5"/>
        <end position="248"/>
    </location>
</feature>
<keyword evidence="1 3" id="KW-0808">Transferase</keyword>
<dbReference type="Gene3D" id="3.30.420.40">
    <property type="match status" value="2"/>
</dbReference>
<dbReference type="Pfam" id="PF02782">
    <property type="entry name" value="FGGY_C"/>
    <property type="match status" value="1"/>
</dbReference>
<reference evidence="6 7" key="1">
    <citation type="journal article" date="2019" name="Int. J. Syst. Evol. Microbiol.">
        <title>The Global Catalogue of Microorganisms (GCM) 10K type strain sequencing project: providing services to taxonomists for standard genome sequencing and annotation.</title>
        <authorList>
            <consortium name="The Broad Institute Genomics Platform"/>
            <consortium name="The Broad Institute Genome Sequencing Center for Infectious Disease"/>
            <person name="Wu L."/>
            <person name="Ma J."/>
        </authorList>
    </citation>
    <scope>NUCLEOTIDE SEQUENCE [LARGE SCALE GENOMIC DNA]</scope>
    <source>
        <strain evidence="6 7">PSR21</strain>
    </source>
</reference>
<dbReference type="AlphaFoldDB" id="A0ABD6ADI0"/>
<comment type="caution">
    <text evidence="6">The sequence shown here is derived from an EMBL/GenBank/DDBJ whole genome shotgun (WGS) entry which is preliminary data.</text>
</comment>
<dbReference type="RefSeq" id="WP_276306543.1">
    <property type="nucleotide sequence ID" value="NZ_CP119993.1"/>
</dbReference>
<sequence length="521" mass="56541">MTQVLLGIDAGTTVIKTVAFTLDGASLHRSSVENAVENPESGWAEQSMETTWGKTARTVRAVVESLEEDAEIVGLGVTGQGDGCWLIDEAGDPVRPAILWSDGRAGEYVKRWQEEGIEDRLYDICGGSQFPGSSLAILRWLKDNEPETVEAASTVFWCKDWLKYRLTGVRATDFSDASLPYLDVAAQEYSDEVLSVVDMPEIADMLPPLVPGTKLVGEVTEAAARRTGLPNGTPVVSGFFDVPASAIGSGAVMPGDGSSVVGTTSLSQTLLDEPITGPGRVGMTAALDEGRWSRFMASMTGTPNLDWAIEEIMDKTEFDLVEEEVECVPIGSDGVLYHPFLSVAGERAPFSDPNARAQFMGLTQEHTQAHLVRAVYEGISLAMRDCYDSLPYDANEIYLSGGGANSDFWCQMFADCLDATILVPEGEEFGAKGAALLAGIATGRYDDLESAVRETSSVSRSFEPRPECVEQYRRWYDVYKSAYEATFDVWDRRIDALDDLRRMATDTAGIEPSETDAAGKI</sequence>
<evidence type="ECO:0000256" key="1">
    <source>
        <dbReference type="ARBA" id="ARBA00022679"/>
    </source>
</evidence>
<dbReference type="InterPro" id="IPR000577">
    <property type="entry name" value="Carb_kinase_FGGY"/>
</dbReference>
<dbReference type="InterPro" id="IPR018485">
    <property type="entry name" value="FGGY_C"/>
</dbReference>
<evidence type="ECO:0000256" key="3">
    <source>
        <dbReference type="RuleBase" id="RU003733"/>
    </source>
</evidence>
<dbReference type="PIRSF" id="PIRSF000538">
    <property type="entry name" value="GlpK"/>
    <property type="match status" value="1"/>
</dbReference>
<comment type="similarity">
    <text evidence="3">Belongs to the FGGY kinase family.</text>
</comment>
<dbReference type="SUPFAM" id="SSF53067">
    <property type="entry name" value="Actin-like ATPase domain"/>
    <property type="match status" value="2"/>
</dbReference>
<dbReference type="InterPro" id="IPR018484">
    <property type="entry name" value="FGGY_N"/>
</dbReference>
<name>A0ABD6ADI0_9EURY</name>
<dbReference type="GeneID" id="79317193"/>
<dbReference type="PANTHER" id="PTHR43095">
    <property type="entry name" value="SUGAR KINASE"/>
    <property type="match status" value="1"/>
</dbReference>
<dbReference type="PANTHER" id="PTHR43095:SF3">
    <property type="entry name" value="L-XYLULOSE_3-KETO-L-GULONATE KINASE"/>
    <property type="match status" value="1"/>
</dbReference>
<dbReference type="PROSITE" id="PS00445">
    <property type="entry name" value="FGGY_KINASES_2"/>
    <property type="match status" value="1"/>
</dbReference>
<evidence type="ECO:0000313" key="7">
    <source>
        <dbReference type="Proteomes" id="UP001596547"/>
    </source>
</evidence>
<protein>
    <submittedName>
        <fullName evidence="6">FGGY-family carbohydrate kinase</fullName>
        <ecNumber evidence="6">2.7.1.-</ecNumber>
    </submittedName>
</protein>
<feature type="domain" description="Carbohydrate kinase FGGY C-terminal" evidence="5">
    <location>
        <begin position="259"/>
        <end position="441"/>
    </location>
</feature>
<dbReference type="InterPro" id="IPR050406">
    <property type="entry name" value="FGGY_Carb_Kinase"/>
</dbReference>
<evidence type="ECO:0000259" key="4">
    <source>
        <dbReference type="Pfam" id="PF00370"/>
    </source>
</evidence>
<evidence type="ECO:0000313" key="6">
    <source>
        <dbReference type="EMBL" id="MFC7318618.1"/>
    </source>
</evidence>
<evidence type="ECO:0000259" key="5">
    <source>
        <dbReference type="Pfam" id="PF02782"/>
    </source>
</evidence>
<accession>A0ABD6ADI0</accession>